<dbReference type="RefSeq" id="WP_328274986.1">
    <property type="nucleotide sequence ID" value="NZ_JARTLD010000004.1"/>
</dbReference>
<dbReference type="Gene3D" id="1.20.120.450">
    <property type="entry name" value="dinb family like domain"/>
    <property type="match status" value="1"/>
</dbReference>
<gene>
    <name evidence="2" type="ORF">P9847_01975</name>
</gene>
<keyword evidence="3" id="KW-1185">Reference proteome</keyword>
<comment type="caution">
    <text evidence="2">The sequence shown here is derived from an EMBL/GenBank/DDBJ whole genome shotgun (WGS) entry which is preliminary data.</text>
</comment>
<evidence type="ECO:0000313" key="2">
    <source>
        <dbReference type="EMBL" id="MED5016068.1"/>
    </source>
</evidence>
<dbReference type="InterPro" id="IPR034660">
    <property type="entry name" value="DinB/YfiT-like"/>
</dbReference>
<dbReference type="InterPro" id="IPR024775">
    <property type="entry name" value="DinB-like"/>
</dbReference>
<dbReference type="Proteomes" id="UP001343257">
    <property type="component" value="Unassembled WGS sequence"/>
</dbReference>
<dbReference type="Pfam" id="PF12867">
    <property type="entry name" value="DinB_2"/>
    <property type="match status" value="1"/>
</dbReference>
<protein>
    <submittedName>
        <fullName evidence="2">DinB family protein</fullName>
    </submittedName>
</protein>
<dbReference type="SUPFAM" id="SSF109854">
    <property type="entry name" value="DinB/YfiT-like putative metalloenzymes"/>
    <property type="match status" value="1"/>
</dbReference>
<sequence>MRDSYVFWLMLRTRNNIIQKVSQLPAEKRNVIPEGFNNSLHWQLGHLLTVTNMIAFQFAGKESVIPESYKTFFGSGTKPSDWTQEPPAWDALIEELTSQCKVIEDTFAGKLEDPLAVKENFAKAETVGEALLINISHESSHAGMINAMLKVLA</sequence>
<dbReference type="EMBL" id="JARTLD010000004">
    <property type="protein sequence ID" value="MED5016068.1"/>
    <property type="molecule type" value="Genomic_DNA"/>
</dbReference>
<evidence type="ECO:0000259" key="1">
    <source>
        <dbReference type="Pfam" id="PF12867"/>
    </source>
</evidence>
<feature type="domain" description="DinB-like" evidence="1">
    <location>
        <begin position="12"/>
        <end position="145"/>
    </location>
</feature>
<organism evidence="2 3">
    <name type="scientific">Paenibacillus chibensis</name>
    <dbReference type="NCBI Taxonomy" id="59846"/>
    <lineage>
        <taxon>Bacteria</taxon>
        <taxon>Bacillati</taxon>
        <taxon>Bacillota</taxon>
        <taxon>Bacilli</taxon>
        <taxon>Bacillales</taxon>
        <taxon>Paenibacillaceae</taxon>
        <taxon>Paenibacillus</taxon>
    </lineage>
</organism>
<accession>A0ABU6PPM4</accession>
<name>A0ABU6PPM4_9BACL</name>
<proteinExistence type="predicted"/>
<evidence type="ECO:0000313" key="3">
    <source>
        <dbReference type="Proteomes" id="UP001343257"/>
    </source>
</evidence>
<reference evidence="2 3" key="1">
    <citation type="submission" date="2023-03" db="EMBL/GenBank/DDBJ databases">
        <title>Bacillus Genome Sequencing.</title>
        <authorList>
            <person name="Dunlap C."/>
        </authorList>
    </citation>
    <scope>NUCLEOTIDE SEQUENCE [LARGE SCALE GENOMIC DNA]</scope>
    <source>
        <strain evidence="2 3">NRS-52</strain>
    </source>
</reference>